<name>A0AA36GIS6_9BILA</name>
<feature type="non-terminal residue" evidence="2">
    <location>
        <position position="231"/>
    </location>
</feature>
<evidence type="ECO:0000313" key="3">
    <source>
        <dbReference type="Proteomes" id="UP001177023"/>
    </source>
</evidence>
<dbReference type="Proteomes" id="UP001177023">
    <property type="component" value="Unassembled WGS sequence"/>
</dbReference>
<organism evidence="2 3">
    <name type="scientific">Mesorhabditis spiculigera</name>
    <dbReference type="NCBI Taxonomy" id="96644"/>
    <lineage>
        <taxon>Eukaryota</taxon>
        <taxon>Metazoa</taxon>
        <taxon>Ecdysozoa</taxon>
        <taxon>Nematoda</taxon>
        <taxon>Chromadorea</taxon>
        <taxon>Rhabditida</taxon>
        <taxon>Rhabditina</taxon>
        <taxon>Rhabditomorpha</taxon>
        <taxon>Rhabditoidea</taxon>
        <taxon>Rhabditidae</taxon>
        <taxon>Mesorhabditinae</taxon>
        <taxon>Mesorhabditis</taxon>
    </lineage>
</organism>
<dbReference type="EMBL" id="CATQJA010002709">
    <property type="protein sequence ID" value="CAJ0587227.1"/>
    <property type="molecule type" value="Genomic_DNA"/>
</dbReference>
<feature type="compositionally biased region" description="Acidic residues" evidence="1">
    <location>
        <begin position="162"/>
        <end position="173"/>
    </location>
</feature>
<evidence type="ECO:0000256" key="1">
    <source>
        <dbReference type="SAM" id="MobiDB-lite"/>
    </source>
</evidence>
<keyword evidence="3" id="KW-1185">Reference proteome</keyword>
<proteinExistence type="predicted"/>
<evidence type="ECO:0000313" key="2">
    <source>
        <dbReference type="EMBL" id="CAJ0587227.1"/>
    </source>
</evidence>
<feature type="compositionally biased region" description="Low complexity" evidence="1">
    <location>
        <begin position="174"/>
        <end position="184"/>
    </location>
</feature>
<protein>
    <submittedName>
        <fullName evidence="2">Uncharacterized protein</fullName>
    </submittedName>
</protein>
<reference evidence="2" key="1">
    <citation type="submission" date="2023-06" db="EMBL/GenBank/DDBJ databases">
        <authorList>
            <person name="Delattre M."/>
        </authorList>
    </citation>
    <scope>NUCLEOTIDE SEQUENCE</scope>
    <source>
        <strain evidence="2">AF72</strain>
    </source>
</reference>
<gene>
    <name evidence="2" type="ORF">MSPICULIGERA_LOCUS25204</name>
</gene>
<comment type="caution">
    <text evidence="2">The sequence shown here is derived from an EMBL/GenBank/DDBJ whole genome shotgun (WGS) entry which is preliminary data.</text>
</comment>
<sequence length="231" mass="26026">MSHFQCLLAALLMKRQTTLRNLEEQLIRSRWEEADEHRLARTPSPSSPIAHYEGQMLQKMAHVVRDQAADDYSMLRTEDLQKVIDNIFKEAPGLLADVRAAANHLDDATKRHAEVLKRCYATSKAEARKLRNLGLDDVAENGPTEHLIQLPEMEAIVEWEDPWRSEEEEEDTSDATFTESSTAAPETDEAHKIAPMEAENGTPMEKDTDISFIKVITKAAIETFLPGGMKA</sequence>
<accession>A0AA36GIS6</accession>
<feature type="region of interest" description="Disordered" evidence="1">
    <location>
        <begin position="162"/>
        <end position="206"/>
    </location>
</feature>
<dbReference type="AlphaFoldDB" id="A0AA36GIS6"/>